<comment type="caution">
    <text evidence="2">The sequence shown here is derived from an EMBL/GenBank/DDBJ whole genome shotgun (WGS) entry which is preliminary data.</text>
</comment>
<accession>A0A519BMA9</accession>
<dbReference type="EMBL" id="SGBB01000010">
    <property type="protein sequence ID" value="RZD18393.1"/>
    <property type="molecule type" value="Genomic_DNA"/>
</dbReference>
<sequence>MKIIDFYDKAAIQLESGIISGLFEEQLFNKLNRYTYFIFFSKEHIFNNINIIKKNNINNVKNYKHINNKKSRNKTNDNSTNNNSMFYQIFQIKQKNIFFNYRNKFKNIYLPLFLFSVSILSIASPAYSYINLNQGSLGIGASGILNEATTWICYRLAPATLTLGLIKGFYDIKQHKPDAARKAFITAAAGTGVMLAPTITGAVLGIVQNAGGAANGVTIGSGNGSTTVGQP</sequence>
<reference evidence="2 3" key="1">
    <citation type="journal article" date="2019" name="ISME J.">
        <title>Insights into ecological role of a new deltaproteobacterial order Candidatus Acidulodesulfobacterales by metagenomics and metatranscriptomics.</title>
        <authorList>
            <person name="Tan S."/>
            <person name="Liu J."/>
            <person name="Fang Y."/>
            <person name="Hedlund B.P."/>
            <person name="Lian Z.H."/>
            <person name="Huang L.Y."/>
            <person name="Li J.T."/>
            <person name="Huang L.N."/>
            <person name="Li W.J."/>
            <person name="Jiang H.C."/>
            <person name="Dong H.L."/>
            <person name="Shu W.S."/>
        </authorList>
    </citation>
    <scope>NUCLEOTIDE SEQUENCE [LARGE SCALE GENOMIC DNA]</scope>
    <source>
        <strain evidence="2">AP1</strain>
    </source>
</reference>
<organism evidence="2 3">
    <name type="scientific">Candidatus Acididesulfobacter diazotrophicus</name>
    <dbReference type="NCBI Taxonomy" id="2597226"/>
    <lineage>
        <taxon>Bacteria</taxon>
        <taxon>Deltaproteobacteria</taxon>
        <taxon>Candidatus Acidulodesulfobacterales</taxon>
        <taxon>Candidatus Acididesulfobacter</taxon>
    </lineage>
</organism>
<dbReference type="Proteomes" id="UP000319296">
    <property type="component" value="Unassembled WGS sequence"/>
</dbReference>
<feature type="transmembrane region" description="Helical" evidence="1">
    <location>
        <begin position="108"/>
        <end position="128"/>
    </location>
</feature>
<keyword evidence="1" id="KW-0472">Membrane</keyword>
<keyword evidence="1" id="KW-0812">Transmembrane</keyword>
<keyword evidence="1" id="KW-1133">Transmembrane helix</keyword>
<evidence type="ECO:0000256" key="1">
    <source>
        <dbReference type="SAM" id="Phobius"/>
    </source>
</evidence>
<proteinExistence type="predicted"/>
<dbReference type="AlphaFoldDB" id="A0A519BMA9"/>
<evidence type="ECO:0000313" key="3">
    <source>
        <dbReference type="Proteomes" id="UP000319296"/>
    </source>
</evidence>
<protein>
    <submittedName>
        <fullName evidence="2">Uncharacterized protein</fullName>
    </submittedName>
</protein>
<name>A0A519BMA9_9DELT</name>
<evidence type="ECO:0000313" key="2">
    <source>
        <dbReference type="EMBL" id="RZD18393.1"/>
    </source>
</evidence>
<feature type="transmembrane region" description="Helical" evidence="1">
    <location>
        <begin position="182"/>
        <end position="207"/>
    </location>
</feature>
<gene>
    <name evidence="2" type="ORF">EVG15_06540</name>
</gene>